<accession>A0A0E9UWK7</accession>
<keyword evidence="1" id="KW-0732">Signal</keyword>
<evidence type="ECO:0000256" key="1">
    <source>
        <dbReference type="SAM" id="SignalP"/>
    </source>
</evidence>
<evidence type="ECO:0000313" key="2">
    <source>
        <dbReference type="EMBL" id="JAH69580.1"/>
    </source>
</evidence>
<proteinExistence type="predicted"/>
<feature type="signal peptide" evidence="1">
    <location>
        <begin position="1"/>
        <end position="28"/>
    </location>
</feature>
<dbReference type="EMBL" id="GBXM01038997">
    <property type="protein sequence ID" value="JAH69580.1"/>
    <property type="molecule type" value="Transcribed_RNA"/>
</dbReference>
<name>A0A0E9UWK7_ANGAN</name>
<dbReference type="AlphaFoldDB" id="A0A0E9UWK7"/>
<organism evidence="2">
    <name type="scientific">Anguilla anguilla</name>
    <name type="common">European freshwater eel</name>
    <name type="synonym">Muraena anguilla</name>
    <dbReference type="NCBI Taxonomy" id="7936"/>
    <lineage>
        <taxon>Eukaryota</taxon>
        <taxon>Metazoa</taxon>
        <taxon>Chordata</taxon>
        <taxon>Craniata</taxon>
        <taxon>Vertebrata</taxon>
        <taxon>Euteleostomi</taxon>
        <taxon>Actinopterygii</taxon>
        <taxon>Neopterygii</taxon>
        <taxon>Teleostei</taxon>
        <taxon>Anguilliformes</taxon>
        <taxon>Anguillidae</taxon>
        <taxon>Anguilla</taxon>
    </lineage>
</organism>
<reference evidence="2" key="1">
    <citation type="submission" date="2014-11" db="EMBL/GenBank/DDBJ databases">
        <authorList>
            <person name="Amaro Gonzalez C."/>
        </authorList>
    </citation>
    <scope>NUCLEOTIDE SEQUENCE</scope>
</reference>
<protein>
    <submittedName>
        <fullName evidence="2">Uncharacterized protein</fullName>
    </submittedName>
</protein>
<reference evidence="2" key="2">
    <citation type="journal article" date="2015" name="Fish Shellfish Immunol.">
        <title>Early steps in the European eel (Anguilla anguilla)-Vibrio vulnificus interaction in the gills: Role of the RtxA13 toxin.</title>
        <authorList>
            <person name="Callol A."/>
            <person name="Pajuelo D."/>
            <person name="Ebbesson L."/>
            <person name="Teles M."/>
            <person name="MacKenzie S."/>
            <person name="Amaro C."/>
        </authorList>
    </citation>
    <scope>NUCLEOTIDE SEQUENCE</scope>
</reference>
<sequence length="52" mass="6105">MVCRRGFPTKARSGMALMLLLWNPLCRMHKSHVIITAIRKYMAMSYFQIIDC</sequence>
<feature type="chain" id="PRO_5002433543" evidence="1">
    <location>
        <begin position="29"/>
        <end position="52"/>
    </location>
</feature>